<sequence length="533" mass="57208">MSETQEFCPNCGAKVSPNDLFCPVCGAKLQAEQAASASGETQQAAGAVPPASSAADRASSAGAPGAAGQASPQPGPQQTVPPSTTPPQPTPMRRQPARPMKKKTKGLIALAAVLVVALGAGYFALKNYYAPGKQMTRIFTAVRKGDAGQLSKVVVASDPTVKVSEASVKPLAAYFKANPHQADQFVDELRYQSRTAFGHFSLEQSGKYWLLFPKYALTTDERLGLQLTASRSGVTIKQGSKTVLKTTSARSEKTLTGLLPGRYQFSGSTKLNGKALKAKQTVNIGDDNGTTTVPFNFVSLTLNVTSQLDGGTLYDTNGAKLGTIKDGKLKVGPLGYMAGTKFYVEKKFDDGAVRSRQYDPADHFVDSDLTWHAKTSLSAKDALSKDDAKNVLSNIIYNMYNGYSSGTFEDTDDFSGNVDKNTAYQFFKGVADQYAKRDDVLSVDWTANVRSVTQTGVSTWAVNYDLIYKVVYTDERDDRTQVFNDTGTMVESDGQFKMAGTAGKFSPVYDNNANENKAAVGDPSRADSDDGEY</sequence>
<dbReference type="RefSeq" id="WP_125584718.1">
    <property type="nucleotide sequence ID" value="NZ_JBHTMO010000024.1"/>
</dbReference>
<evidence type="ECO:0000313" key="5">
    <source>
        <dbReference type="EMBL" id="MFD1393453.1"/>
    </source>
</evidence>
<evidence type="ECO:0000313" key="6">
    <source>
        <dbReference type="Proteomes" id="UP001597249"/>
    </source>
</evidence>
<feature type="region of interest" description="Disordered" evidence="1">
    <location>
        <begin position="507"/>
        <end position="533"/>
    </location>
</feature>
<proteinExistence type="predicted"/>
<reference evidence="6" key="1">
    <citation type="journal article" date="2019" name="Int. J. Syst. Evol. Microbiol.">
        <title>The Global Catalogue of Microorganisms (GCM) 10K type strain sequencing project: providing services to taxonomists for standard genome sequencing and annotation.</title>
        <authorList>
            <consortium name="The Broad Institute Genomics Platform"/>
            <consortium name="The Broad Institute Genome Sequencing Center for Infectious Disease"/>
            <person name="Wu L."/>
            <person name="Ma J."/>
        </authorList>
    </citation>
    <scope>NUCLEOTIDE SEQUENCE [LARGE SCALE GENOMIC DNA]</scope>
    <source>
        <strain evidence="6">CCM 8911</strain>
    </source>
</reference>
<accession>A0ABW4B9L5</accession>
<keyword evidence="2" id="KW-0812">Transmembrane</keyword>
<feature type="domain" description="Zinc-ribbon" evidence="3">
    <location>
        <begin position="7"/>
        <end position="29"/>
    </location>
</feature>
<name>A0ABW4B9L5_9LACO</name>
<feature type="compositionally biased region" description="Low complexity" evidence="1">
    <location>
        <begin position="44"/>
        <end position="82"/>
    </location>
</feature>
<keyword evidence="2" id="KW-0472">Membrane</keyword>
<dbReference type="EMBL" id="JBHTMO010000024">
    <property type="protein sequence ID" value="MFD1393453.1"/>
    <property type="molecule type" value="Genomic_DNA"/>
</dbReference>
<dbReference type="InterPro" id="IPR026870">
    <property type="entry name" value="Zinc_ribbon_dom"/>
</dbReference>
<evidence type="ECO:0000259" key="4">
    <source>
        <dbReference type="Pfam" id="PF22813"/>
    </source>
</evidence>
<keyword evidence="6" id="KW-1185">Reference proteome</keyword>
<dbReference type="Pfam" id="PF13240">
    <property type="entry name" value="Zn_Ribbon_1"/>
    <property type="match status" value="1"/>
</dbReference>
<organism evidence="5 6">
    <name type="scientific">Lacticaseibacillus jixianensis</name>
    <dbReference type="NCBI Taxonomy" id="2486012"/>
    <lineage>
        <taxon>Bacteria</taxon>
        <taxon>Bacillati</taxon>
        <taxon>Bacillota</taxon>
        <taxon>Bacilli</taxon>
        <taxon>Lactobacillales</taxon>
        <taxon>Lactobacillaceae</taxon>
        <taxon>Lacticaseibacillus</taxon>
    </lineage>
</organism>
<feature type="region of interest" description="Disordered" evidence="1">
    <location>
        <begin position="33"/>
        <end position="101"/>
    </location>
</feature>
<evidence type="ECO:0000256" key="1">
    <source>
        <dbReference type="SAM" id="MobiDB-lite"/>
    </source>
</evidence>
<feature type="compositionally biased region" description="Polar residues" evidence="1">
    <location>
        <begin position="33"/>
        <end position="43"/>
    </location>
</feature>
<evidence type="ECO:0000256" key="2">
    <source>
        <dbReference type="SAM" id="Phobius"/>
    </source>
</evidence>
<evidence type="ECO:0000259" key="3">
    <source>
        <dbReference type="Pfam" id="PF13240"/>
    </source>
</evidence>
<dbReference type="PANTHER" id="PTHR40038:SF1">
    <property type="entry name" value="MEMBRANE-ASSOCIATED PROTEIN TCAA"/>
    <property type="match status" value="1"/>
</dbReference>
<feature type="domain" description="TcaA second" evidence="4">
    <location>
        <begin position="131"/>
        <end position="218"/>
    </location>
</feature>
<protein>
    <submittedName>
        <fullName evidence="5">Zinc-ribbon domain-containing protein</fullName>
    </submittedName>
</protein>
<dbReference type="Pfam" id="PF22813">
    <property type="entry name" value="TcaA_2nd"/>
    <property type="match status" value="1"/>
</dbReference>
<dbReference type="PANTHER" id="PTHR40038">
    <property type="entry name" value="MEMBRANE-ASSOCIATED PROTEIN TCAA"/>
    <property type="match status" value="1"/>
</dbReference>
<gene>
    <name evidence="5" type="ORF">ACFQ3L_07705</name>
</gene>
<dbReference type="Proteomes" id="UP001597249">
    <property type="component" value="Unassembled WGS sequence"/>
</dbReference>
<comment type="caution">
    <text evidence="5">The sequence shown here is derived from an EMBL/GenBank/DDBJ whole genome shotgun (WGS) entry which is preliminary data.</text>
</comment>
<feature type="compositionally biased region" description="Basic and acidic residues" evidence="1">
    <location>
        <begin position="524"/>
        <end position="533"/>
    </location>
</feature>
<dbReference type="InterPro" id="IPR054529">
    <property type="entry name" value="TcaA_2nd"/>
</dbReference>
<keyword evidence="2" id="KW-1133">Transmembrane helix</keyword>
<feature type="transmembrane region" description="Helical" evidence="2">
    <location>
        <begin position="107"/>
        <end position="125"/>
    </location>
</feature>